<feature type="region of interest" description="Disordered" evidence="1">
    <location>
        <begin position="1097"/>
        <end position="1130"/>
    </location>
</feature>
<keyword evidence="4" id="KW-1185">Reference proteome</keyword>
<feature type="region of interest" description="Disordered" evidence="1">
    <location>
        <begin position="1500"/>
        <end position="1519"/>
    </location>
</feature>
<name>A0AA88HHH8_ARTSF</name>
<comment type="caution">
    <text evidence="3">The sequence shown here is derived from an EMBL/GenBank/DDBJ whole genome shotgun (WGS) entry which is preliminary data.</text>
</comment>
<evidence type="ECO:0000259" key="2">
    <source>
        <dbReference type="PROSITE" id="PS00028"/>
    </source>
</evidence>
<feature type="compositionally biased region" description="Basic and acidic residues" evidence="1">
    <location>
        <begin position="2356"/>
        <end position="2365"/>
    </location>
</feature>
<feature type="compositionally biased region" description="Basic and acidic residues" evidence="1">
    <location>
        <begin position="1099"/>
        <end position="1127"/>
    </location>
</feature>
<dbReference type="EMBL" id="JAVRJZ010000017">
    <property type="protein sequence ID" value="KAK2709295.1"/>
    <property type="molecule type" value="Genomic_DNA"/>
</dbReference>
<feature type="compositionally biased region" description="Basic and acidic residues" evidence="1">
    <location>
        <begin position="2377"/>
        <end position="2397"/>
    </location>
</feature>
<feature type="region of interest" description="Disordered" evidence="1">
    <location>
        <begin position="2297"/>
        <end position="2429"/>
    </location>
</feature>
<evidence type="ECO:0000313" key="4">
    <source>
        <dbReference type="Proteomes" id="UP001187531"/>
    </source>
</evidence>
<proteinExistence type="predicted"/>
<dbReference type="Proteomes" id="UP001187531">
    <property type="component" value="Unassembled WGS sequence"/>
</dbReference>
<evidence type="ECO:0000256" key="1">
    <source>
        <dbReference type="SAM" id="MobiDB-lite"/>
    </source>
</evidence>
<evidence type="ECO:0000313" key="3">
    <source>
        <dbReference type="EMBL" id="KAK2709295.1"/>
    </source>
</evidence>
<feature type="region of interest" description="Disordered" evidence="1">
    <location>
        <begin position="2225"/>
        <end position="2259"/>
    </location>
</feature>
<feature type="compositionally biased region" description="Basic and acidic residues" evidence="1">
    <location>
        <begin position="2405"/>
        <end position="2428"/>
    </location>
</feature>
<sequence>MVLILLPCFQGDEMSQSLEHQLSEAASRLRNLIFDSLKPNNFEYTDCDSDLKIPSVKSVYNDLKKPFSLPSLKVEIPNFIPSELLFYKDGYVSVIYDTPYTKKVKSSDKQLRANHVYESRTSVDDIIDFVVTKYSIPNEPATNVDEEERIYKKKRKKKESKEKEGHRFKYMDHISTRELLVKKKLESEDVDIFKPKMSYHSTAVDKKKPIVSRDVDRESVNTDIVESKSELPVNASVQGSGAKEENETLKEGIESILLEPEKCQAQETKVDNIMNDLQVSAEKMLSVTVDSNSPLPIIIQDSVPNELVTDVDEEEWISKKKRKKKEYKEKERRRFKSDESTRALLVNKKVRSEVVGVIKPKMPSQSTADNKNEPIVSGNVDGKIIETGTVDSKSEIRIDASVEENSAKEENETLKVGIGSILSYSEKCQAENTKLDEIINDPQDPAEKILPLTVDSNSPLPINLQDEWSGESKSVTEEPTCVLNDRTSDDDALDFVVTKCSSPIELGKYVDMEKGNLQKRKEPEELKIVNNLPESKLRKSLSEESPKNGFGGEGVSLIVDKSIALMQEKLRDKDSSDVECEPICLQGNNVSEQKCTVMMLEKSKPEESRANEILSDLRDFAEKAFSQVRANESSSSIEFELDLSDKAKVGNIELEHKERLSTLIIRDSTGTEETISTPKLSSFQSVAETESCTITSNLSPLANDPNTVLQSETLLKDITIEDQSVKTEITGQSNSLTPSLLSETQEAKENKELEGNKKLKTLALSDVNDIGESQELTDCKSSVEFSVNSSNTVLAVSDSYPVSQSKPVLEDSTVEDQSGRIEAVSRLGAKTVSPVAESEEAKENRELSYCLELVETSSELKKELSSIYGMNSTATCGTLRKKGMLEEVKHLLSCKVKLHRLSKRDIKKYTKKQVKNVSTPLGRLERELFQYSVEGEALSSDDSFEKKKIKDHGINENIKPKKEGGDTKKNDFSGKSEDLGRKKDSKSKDWKHIKPKNDLEIKGKKKEKIGLEKKKLEDETLSKIYRSANEFKAFKIPKEPTPKKIGDKASILSKPEEKDMLPRKEYKLLKSDKDAQSLREKFSKKSVPVNIVVPLSEGNFEKGKEEHSDSNKRKEFNSMKNYEKPRNPQENSRYIGEQLKDKHKFIENDQNVKKEKGLHNLTLNKKFAKDTQLRSDHFDHRLAMLPKHQLHGQQTKKSFFDSTKTSVLEGDGHYEDYDFDYLEEKLSAYLNIPYTQEKEDRLQRQVLFKRYESGTPAGRAIENQSLSLTGGKEITRFKRKSQNPNSIEDSSTSIPCSYSSILLKGRELQLDTKISDKDSDRQFRASGKPPEELSSDLIQISAKNEKVDTIKQPLCDNTRPTKKRKTLLLDPCVVFEAASEANLTSRSSIEFEHFSSKGNFSSDIRNIDSVQKKTLEGVNNSKSLHSNRKSLCSQSASDLTEGYGNSSHLVCTNNGADTQVNSFKVKGSSSDKVSVAKPPQNYENLNSACKKLISMLKFPTNEGDPTTSNEKKDDSVAQLPDTADSVNEKCCTWITERVPCNDIQDVHDPEAMDEQLEKEWEKGDGDLYSIISSSLSISASRVGLLDEEDDSKEKTCFSGPKECSEVGAYMKTSDFSRVDASKSSENESECEILKKAQQKLALLAYDHSENAENEEDLEAVEALFKMVENCGKQPETETKDFEAPRSNISSVLKNDDSSILQVQSQYAAYQYAAYLQNYYTQLQAANYLTPLVQALNSSCSNTVSYPPNISGTKSATGSNASGISAQMNLDHSSSAKNVPTPSFNCGFLGDARCGNILQTVSIVGMNCSGEFFIKALKYTAGFLEDVSFVRGPVSRMYPGYGPPGLGHPGYYGPPQMEPPHQGGPAFHPGAMYHPTPLYQPGPPVQTGPPFQFGPNPHELHLQDHFDQMASGPPGIGQDPPLMPGGYRPPNTEDSEEDVLPTSSLVNNPTGKLAKRLTDLKPYEKISLGQEFRDWRLNDTILHRNGLLYPIFSRTEKDMHIACNVCNTFVTGIVSLHVHRKGHKHAKALLGGPNVDSNLKARLDKDYEFSVVDQGTEQPAPQTPPKHKKKEKTREPTDLFQMKEFILVGLEYVIDVKDKDFVHCLLCDKSGTFKSMVAHIKGTPHRKKFLERHYPDVAKKFEKDTKEWKPQAYEVLELVATVIEKKLGRKHPVVITKDTYDTNRRTLAEKINAEEDVKEDQTIFDELSDPFEEGIDVKELQRKFGIRRKKKDEHNEQDQNSAPKPLMSIPLYQGPPGQPPIHAPAVGVNYFQPTEIAKGPVRYSDNPSLASIGKALMPEKVSTVQKQKPDLKSTTERAVDEKKNIQEEITKTETELNEVERKSEEPQAESGSTVEPEEAKKQKSEETDGEPIVEVDEVEKRKRELKDRITRLREELKEPSIQAAYQKEKDNPTNDKEENEQKVKEKKDDLEEMEIVSSDDDIQLIDKDEKNVNINQGKVKKEEAKEQEGGNGAITFQGAGRWNYGQRYMGRGKPPVNQKHFFKFRFNRDGEDSDDSEGGNEDDDENNDDEEDDENHDDEEDDENHDDDDDDEEESD</sequence>
<feature type="domain" description="C2H2-type" evidence="2">
    <location>
        <begin position="2002"/>
        <end position="2024"/>
    </location>
</feature>
<feature type="compositionally biased region" description="Acidic residues" evidence="1">
    <location>
        <begin position="2366"/>
        <end position="2376"/>
    </location>
</feature>
<feature type="region of interest" description="Disordered" evidence="1">
    <location>
        <begin position="2454"/>
        <end position="2555"/>
    </location>
</feature>
<gene>
    <name evidence="3" type="ORF">QYM36_013083</name>
</gene>
<feature type="compositionally biased region" description="Basic and acidic residues" evidence="1">
    <location>
        <begin position="2306"/>
        <end position="2344"/>
    </location>
</feature>
<reference evidence="3" key="1">
    <citation type="submission" date="2023-07" db="EMBL/GenBank/DDBJ databases">
        <title>Chromosome-level genome assembly of Artemia franciscana.</title>
        <authorList>
            <person name="Jo E."/>
        </authorList>
    </citation>
    <scope>NUCLEOTIDE SEQUENCE</scope>
    <source>
        <tissue evidence="3">Whole body</tissue>
    </source>
</reference>
<feature type="region of interest" description="Disordered" evidence="1">
    <location>
        <begin position="2052"/>
        <end position="2073"/>
    </location>
</feature>
<protein>
    <recommendedName>
        <fullName evidence="2">C2H2-type domain-containing protein</fullName>
    </recommendedName>
</protein>
<organism evidence="3 4">
    <name type="scientific">Artemia franciscana</name>
    <name type="common">Brine shrimp</name>
    <name type="synonym">Artemia sanfranciscana</name>
    <dbReference type="NCBI Taxonomy" id="6661"/>
    <lineage>
        <taxon>Eukaryota</taxon>
        <taxon>Metazoa</taxon>
        <taxon>Ecdysozoa</taxon>
        <taxon>Arthropoda</taxon>
        <taxon>Crustacea</taxon>
        <taxon>Branchiopoda</taxon>
        <taxon>Anostraca</taxon>
        <taxon>Artemiidae</taxon>
        <taxon>Artemia</taxon>
    </lineage>
</organism>
<dbReference type="InterPro" id="IPR013087">
    <property type="entry name" value="Znf_C2H2_type"/>
</dbReference>
<dbReference type="PROSITE" id="PS00028">
    <property type="entry name" value="ZINC_FINGER_C2H2_1"/>
    <property type="match status" value="1"/>
</dbReference>
<feature type="region of interest" description="Disordered" evidence="1">
    <location>
        <begin position="1038"/>
        <end position="1058"/>
    </location>
</feature>
<feature type="compositionally biased region" description="Acidic residues" evidence="1">
    <location>
        <begin position="2510"/>
        <end position="2555"/>
    </location>
</feature>
<feature type="compositionally biased region" description="Basic and acidic residues" evidence="1">
    <location>
        <begin position="2458"/>
        <end position="2467"/>
    </location>
</feature>
<feature type="compositionally biased region" description="Basic and acidic residues" evidence="1">
    <location>
        <begin position="1038"/>
        <end position="1047"/>
    </location>
</feature>
<feature type="region of interest" description="Disordered" evidence="1">
    <location>
        <begin position="949"/>
        <end position="1005"/>
    </location>
</feature>
<accession>A0AA88HHH8</accession>